<reference evidence="3 4" key="1">
    <citation type="journal article" date="2024" name="G3 (Bethesda)">
        <title>Genome assembly of Hibiscus sabdariffa L. provides insights into metabolisms of medicinal natural products.</title>
        <authorList>
            <person name="Kim T."/>
        </authorList>
    </citation>
    <scope>NUCLEOTIDE SEQUENCE [LARGE SCALE GENOMIC DNA]</scope>
    <source>
        <strain evidence="3">TK-2024</strain>
        <tissue evidence="3">Old leaves</tissue>
    </source>
</reference>
<gene>
    <name evidence="3" type="ORF">V6N11_082832</name>
</gene>
<evidence type="ECO:0000256" key="2">
    <source>
        <dbReference type="SAM" id="Phobius"/>
    </source>
</evidence>
<feature type="transmembrane region" description="Helical" evidence="2">
    <location>
        <begin position="39"/>
        <end position="60"/>
    </location>
</feature>
<proteinExistence type="predicted"/>
<organism evidence="3 4">
    <name type="scientific">Hibiscus sabdariffa</name>
    <name type="common">roselle</name>
    <dbReference type="NCBI Taxonomy" id="183260"/>
    <lineage>
        <taxon>Eukaryota</taxon>
        <taxon>Viridiplantae</taxon>
        <taxon>Streptophyta</taxon>
        <taxon>Embryophyta</taxon>
        <taxon>Tracheophyta</taxon>
        <taxon>Spermatophyta</taxon>
        <taxon>Magnoliopsida</taxon>
        <taxon>eudicotyledons</taxon>
        <taxon>Gunneridae</taxon>
        <taxon>Pentapetalae</taxon>
        <taxon>rosids</taxon>
        <taxon>malvids</taxon>
        <taxon>Malvales</taxon>
        <taxon>Malvaceae</taxon>
        <taxon>Malvoideae</taxon>
        <taxon>Hibiscus</taxon>
    </lineage>
</organism>
<comment type="caution">
    <text evidence="3">The sequence shown here is derived from an EMBL/GenBank/DDBJ whole genome shotgun (WGS) entry which is preliminary data.</text>
</comment>
<accession>A0ABR2QKG1</accession>
<sequence>MASPPPLLSSSMATPDDPRQDNDHLILSKDRNFAVHGEIMMLVFLLLFAAFLSFLLFLFYTRSCRGNANRQDYSSSEPESPNKFSFLQFQFQSRAAGANGT</sequence>
<dbReference type="EMBL" id="JBBPBN010000036">
    <property type="protein sequence ID" value="KAK9001040.1"/>
    <property type="molecule type" value="Genomic_DNA"/>
</dbReference>
<keyword evidence="2" id="KW-0472">Membrane</keyword>
<evidence type="ECO:0000313" key="3">
    <source>
        <dbReference type="EMBL" id="KAK9001040.1"/>
    </source>
</evidence>
<evidence type="ECO:0000256" key="1">
    <source>
        <dbReference type="SAM" id="MobiDB-lite"/>
    </source>
</evidence>
<feature type="region of interest" description="Disordered" evidence="1">
    <location>
        <begin position="1"/>
        <end position="23"/>
    </location>
</feature>
<keyword evidence="2" id="KW-0812">Transmembrane</keyword>
<keyword evidence="2" id="KW-1133">Transmembrane helix</keyword>
<dbReference type="Proteomes" id="UP001396334">
    <property type="component" value="Unassembled WGS sequence"/>
</dbReference>
<protein>
    <submittedName>
        <fullName evidence="3">Uncharacterized protein</fullName>
    </submittedName>
</protein>
<evidence type="ECO:0000313" key="4">
    <source>
        <dbReference type="Proteomes" id="UP001396334"/>
    </source>
</evidence>
<name>A0ABR2QKG1_9ROSI</name>
<keyword evidence="4" id="KW-1185">Reference proteome</keyword>